<name>A0AAD6SZB5_9AGAR</name>
<feature type="region of interest" description="Disordered" evidence="1">
    <location>
        <begin position="417"/>
        <end position="452"/>
    </location>
</feature>
<protein>
    <submittedName>
        <fullName evidence="2">Uncharacterized protein</fullName>
    </submittedName>
</protein>
<evidence type="ECO:0000313" key="2">
    <source>
        <dbReference type="EMBL" id="KAJ7036811.1"/>
    </source>
</evidence>
<evidence type="ECO:0000256" key="1">
    <source>
        <dbReference type="SAM" id="MobiDB-lite"/>
    </source>
</evidence>
<dbReference type="GO" id="GO:0003677">
    <property type="term" value="F:DNA binding"/>
    <property type="evidence" value="ECO:0007669"/>
    <property type="project" value="InterPro"/>
</dbReference>
<dbReference type="Proteomes" id="UP001218188">
    <property type="component" value="Unassembled WGS sequence"/>
</dbReference>
<feature type="region of interest" description="Disordered" evidence="1">
    <location>
        <begin position="530"/>
        <end position="563"/>
    </location>
</feature>
<reference evidence="2" key="1">
    <citation type="submission" date="2023-03" db="EMBL/GenBank/DDBJ databases">
        <title>Massive genome expansion in bonnet fungi (Mycena s.s.) driven by repeated elements and novel gene families across ecological guilds.</title>
        <authorList>
            <consortium name="Lawrence Berkeley National Laboratory"/>
            <person name="Harder C.B."/>
            <person name="Miyauchi S."/>
            <person name="Viragh M."/>
            <person name="Kuo A."/>
            <person name="Thoen E."/>
            <person name="Andreopoulos B."/>
            <person name="Lu D."/>
            <person name="Skrede I."/>
            <person name="Drula E."/>
            <person name="Henrissat B."/>
            <person name="Morin E."/>
            <person name="Kohler A."/>
            <person name="Barry K."/>
            <person name="LaButti K."/>
            <person name="Morin E."/>
            <person name="Salamov A."/>
            <person name="Lipzen A."/>
            <person name="Mereny Z."/>
            <person name="Hegedus B."/>
            <person name="Baldrian P."/>
            <person name="Stursova M."/>
            <person name="Weitz H."/>
            <person name="Taylor A."/>
            <person name="Grigoriev I.V."/>
            <person name="Nagy L.G."/>
            <person name="Martin F."/>
            <person name="Kauserud H."/>
        </authorList>
    </citation>
    <scope>NUCLEOTIDE SEQUENCE</scope>
    <source>
        <strain evidence="2">CBHHK200</strain>
    </source>
</reference>
<feature type="compositionally biased region" description="Basic residues" evidence="1">
    <location>
        <begin position="48"/>
        <end position="63"/>
    </location>
</feature>
<dbReference type="EMBL" id="JARJCM010000041">
    <property type="protein sequence ID" value="KAJ7036811.1"/>
    <property type="molecule type" value="Genomic_DNA"/>
</dbReference>
<feature type="compositionally biased region" description="Acidic residues" evidence="1">
    <location>
        <begin position="433"/>
        <end position="444"/>
    </location>
</feature>
<organism evidence="2 3">
    <name type="scientific">Mycena alexandri</name>
    <dbReference type="NCBI Taxonomy" id="1745969"/>
    <lineage>
        <taxon>Eukaryota</taxon>
        <taxon>Fungi</taxon>
        <taxon>Dikarya</taxon>
        <taxon>Basidiomycota</taxon>
        <taxon>Agaricomycotina</taxon>
        <taxon>Agaricomycetes</taxon>
        <taxon>Agaricomycetidae</taxon>
        <taxon>Agaricales</taxon>
        <taxon>Marasmiineae</taxon>
        <taxon>Mycenaceae</taxon>
        <taxon>Mycena</taxon>
    </lineage>
</organism>
<proteinExistence type="predicted"/>
<accession>A0AAD6SZB5</accession>
<feature type="region of interest" description="Disordered" evidence="1">
    <location>
        <begin position="1"/>
        <end position="167"/>
    </location>
</feature>
<gene>
    <name evidence="2" type="ORF">C8F04DRAFT_1094458</name>
</gene>
<evidence type="ECO:0000313" key="3">
    <source>
        <dbReference type="Proteomes" id="UP001218188"/>
    </source>
</evidence>
<feature type="region of interest" description="Disordered" evidence="1">
    <location>
        <begin position="598"/>
        <end position="632"/>
    </location>
</feature>
<dbReference type="SMART" id="SM00384">
    <property type="entry name" value="AT_hook"/>
    <property type="match status" value="3"/>
</dbReference>
<dbReference type="InterPro" id="IPR017956">
    <property type="entry name" value="AT_hook_DNA-bd_motif"/>
</dbReference>
<dbReference type="PRINTS" id="PR00929">
    <property type="entry name" value="ATHOOK"/>
</dbReference>
<keyword evidence="3" id="KW-1185">Reference proteome</keyword>
<comment type="caution">
    <text evidence="2">The sequence shown here is derived from an EMBL/GenBank/DDBJ whole genome shotgun (WGS) entry which is preliminary data.</text>
</comment>
<dbReference type="AlphaFoldDB" id="A0AAD6SZB5"/>
<sequence length="632" mass="66530">MESAEETPDFPSTVPDLPATSALVDPSAANSVIPELTPASGGEESPRPVKRPVGRPKGSKNKPKVSPNPGHEWHLVVGSSVKRPLGRPRGSGKKNAEPNLPESPKRPVGRPRKDGLPPGASSSKLSTLVPPPSGNPNSNTAPPINQWVPFPGSISAPPGPAPTSPAPVIDPALQRNEWTELAKTKTKPHDFLHVLLTALSTIDAPPSGMAGLSAEDAFKSHLGSLAPPPYSSAPSSAGGSAPSAQPQTIPSLYSLLKTFWLPSSPNYFALTASSNPARITTHRFFYWDPQPLVFNGIACPSCGSPLSNRGRIRSGPLTVYDLTSPFYIIGCAYVCANNHVHASTDASVRRALPAALEREFPARLLDADTGVAPDVWNWQVRGVSRALWNLVQGALRASLAPDVILRLVHDVRHGVPEPVPVKEEEPLAPTAQMEEEEESAEEAAEGQREATDVVMAPPTESAAESSAASVASAPPAQVVNDVWTANSVVAHAGGDMSNNPYARLALALPIFAQTGPDTTVGNPWDLMNRKRPYPFGPSDVGGAGQEEGGSSSSAEPPVKTRNPRHCCKCGSAACKGKGGRNFCTSACMDCGKLTCRGRNSRRPDKRCDVGWPEDQAPVQTPVQPLEGGVVAT</sequence>